<evidence type="ECO:0000256" key="1">
    <source>
        <dbReference type="SAM" id="MobiDB-lite"/>
    </source>
</evidence>
<dbReference type="AlphaFoldDB" id="A0A2H3DKA6"/>
<feature type="region of interest" description="Disordered" evidence="1">
    <location>
        <begin position="37"/>
        <end position="56"/>
    </location>
</feature>
<accession>A0A2H3DKA6</accession>
<dbReference type="InParanoid" id="A0A2H3DKA6"/>
<proteinExistence type="predicted"/>
<keyword evidence="4" id="KW-1185">Reference proteome</keyword>
<evidence type="ECO:0000256" key="2">
    <source>
        <dbReference type="SAM" id="Phobius"/>
    </source>
</evidence>
<gene>
    <name evidence="3" type="ORF">ARMGADRAFT_1105444</name>
</gene>
<protein>
    <submittedName>
        <fullName evidence="3">Uncharacterized protein</fullName>
    </submittedName>
</protein>
<feature type="transmembrane region" description="Helical" evidence="2">
    <location>
        <begin position="156"/>
        <end position="174"/>
    </location>
</feature>
<feature type="transmembrane region" description="Helical" evidence="2">
    <location>
        <begin position="125"/>
        <end position="144"/>
    </location>
</feature>
<dbReference type="Proteomes" id="UP000217790">
    <property type="component" value="Unassembled WGS sequence"/>
</dbReference>
<name>A0A2H3DKA6_ARMGA</name>
<dbReference type="EMBL" id="KZ293660">
    <property type="protein sequence ID" value="PBK91912.1"/>
    <property type="molecule type" value="Genomic_DNA"/>
</dbReference>
<evidence type="ECO:0000313" key="4">
    <source>
        <dbReference type="Proteomes" id="UP000217790"/>
    </source>
</evidence>
<sequence length="222" mass="24587">MANMARDLRHAALTRFHLSHRLVLGTVLSIADPSFETSHRHREATSKNDVESGMKDEPTEGNYIGLSAVHEDSSALLSATYSTLRVNHCAFHPNAWPKPDARSNSRSLSIFFDGKKPMTVKIRGLVGFLIFAEVYLYLLVAVGLHTSEFNLVSCQGHFLLQLLLSGIAIPAKVLRLQMILIIERTRISPPLPRMMVPVRGSFIMEVIIPTSSEGKSKRGGPE</sequence>
<feature type="compositionally biased region" description="Basic and acidic residues" evidence="1">
    <location>
        <begin position="43"/>
        <end position="56"/>
    </location>
</feature>
<reference evidence="4" key="1">
    <citation type="journal article" date="2017" name="Nat. Ecol. Evol.">
        <title>Genome expansion and lineage-specific genetic innovations in the forest pathogenic fungi Armillaria.</title>
        <authorList>
            <person name="Sipos G."/>
            <person name="Prasanna A.N."/>
            <person name="Walter M.C."/>
            <person name="O'Connor E."/>
            <person name="Balint B."/>
            <person name="Krizsan K."/>
            <person name="Kiss B."/>
            <person name="Hess J."/>
            <person name="Varga T."/>
            <person name="Slot J."/>
            <person name="Riley R."/>
            <person name="Boka B."/>
            <person name="Rigling D."/>
            <person name="Barry K."/>
            <person name="Lee J."/>
            <person name="Mihaltcheva S."/>
            <person name="LaButti K."/>
            <person name="Lipzen A."/>
            <person name="Waldron R."/>
            <person name="Moloney N.M."/>
            <person name="Sperisen C."/>
            <person name="Kredics L."/>
            <person name="Vagvoelgyi C."/>
            <person name="Patrignani A."/>
            <person name="Fitzpatrick D."/>
            <person name="Nagy I."/>
            <person name="Doyle S."/>
            <person name="Anderson J.B."/>
            <person name="Grigoriev I.V."/>
            <person name="Gueldener U."/>
            <person name="Muensterkoetter M."/>
            <person name="Nagy L.G."/>
        </authorList>
    </citation>
    <scope>NUCLEOTIDE SEQUENCE [LARGE SCALE GENOMIC DNA]</scope>
    <source>
        <strain evidence="4">Ar21-2</strain>
    </source>
</reference>
<keyword evidence="2" id="KW-1133">Transmembrane helix</keyword>
<keyword evidence="2" id="KW-0812">Transmembrane</keyword>
<evidence type="ECO:0000313" key="3">
    <source>
        <dbReference type="EMBL" id="PBK91912.1"/>
    </source>
</evidence>
<organism evidence="3 4">
    <name type="scientific">Armillaria gallica</name>
    <name type="common">Bulbous honey fungus</name>
    <name type="synonym">Armillaria bulbosa</name>
    <dbReference type="NCBI Taxonomy" id="47427"/>
    <lineage>
        <taxon>Eukaryota</taxon>
        <taxon>Fungi</taxon>
        <taxon>Dikarya</taxon>
        <taxon>Basidiomycota</taxon>
        <taxon>Agaricomycotina</taxon>
        <taxon>Agaricomycetes</taxon>
        <taxon>Agaricomycetidae</taxon>
        <taxon>Agaricales</taxon>
        <taxon>Marasmiineae</taxon>
        <taxon>Physalacriaceae</taxon>
        <taxon>Armillaria</taxon>
    </lineage>
</organism>
<keyword evidence="2" id="KW-0472">Membrane</keyword>